<dbReference type="Proteomes" id="UP001591681">
    <property type="component" value="Unassembled WGS sequence"/>
</dbReference>
<organism evidence="3 4">
    <name type="scientific">Coilia grayii</name>
    <name type="common">Gray's grenadier anchovy</name>
    <dbReference type="NCBI Taxonomy" id="363190"/>
    <lineage>
        <taxon>Eukaryota</taxon>
        <taxon>Metazoa</taxon>
        <taxon>Chordata</taxon>
        <taxon>Craniata</taxon>
        <taxon>Vertebrata</taxon>
        <taxon>Euteleostomi</taxon>
        <taxon>Actinopterygii</taxon>
        <taxon>Neopterygii</taxon>
        <taxon>Teleostei</taxon>
        <taxon>Clupei</taxon>
        <taxon>Clupeiformes</taxon>
        <taxon>Clupeoidei</taxon>
        <taxon>Engraulidae</taxon>
        <taxon>Coilinae</taxon>
        <taxon>Coilia</taxon>
    </lineage>
</organism>
<evidence type="ECO:0000256" key="1">
    <source>
        <dbReference type="SAM" id="Phobius"/>
    </source>
</evidence>
<dbReference type="EMBL" id="JBHFQA010000020">
    <property type="protein sequence ID" value="KAL2080907.1"/>
    <property type="molecule type" value="Genomic_DNA"/>
</dbReference>
<feature type="transmembrane region" description="Helical" evidence="1">
    <location>
        <begin position="323"/>
        <end position="344"/>
    </location>
</feature>
<accession>A0ABD1J1F8</accession>
<evidence type="ECO:0000313" key="4">
    <source>
        <dbReference type="Proteomes" id="UP001591681"/>
    </source>
</evidence>
<proteinExistence type="predicted"/>
<feature type="domain" description="Ig-like" evidence="2">
    <location>
        <begin position="173"/>
        <end position="282"/>
    </location>
</feature>
<dbReference type="InterPro" id="IPR007110">
    <property type="entry name" value="Ig-like_dom"/>
</dbReference>
<evidence type="ECO:0000259" key="2">
    <source>
        <dbReference type="PROSITE" id="PS50835"/>
    </source>
</evidence>
<dbReference type="InterPro" id="IPR013783">
    <property type="entry name" value="Ig-like_fold"/>
</dbReference>
<gene>
    <name evidence="3" type="ORF">ACEWY4_022760</name>
</gene>
<keyword evidence="1" id="KW-1133">Transmembrane helix</keyword>
<keyword evidence="1" id="KW-0472">Membrane</keyword>
<keyword evidence="1" id="KW-0812">Transmembrane</keyword>
<dbReference type="Gene3D" id="2.60.40.10">
    <property type="entry name" value="Immunoglobulins"/>
    <property type="match status" value="1"/>
</dbReference>
<comment type="caution">
    <text evidence="3">The sequence shown here is derived from an EMBL/GenBank/DDBJ whole genome shotgun (WGS) entry which is preliminary data.</text>
</comment>
<dbReference type="AlphaFoldDB" id="A0ABD1J1F8"/>
<keyword evidence="4" id="KW-1185">Reference proteome</keyword>
<dbReference type="SUPFAM" id="SSF48726">
    <property type="entry name" value="Immunoglobulin"/>
    <property type="match status" value="1"/>
</dbReference>
<dbReference type="PROSITE" id="PS50835">
    <property type="entry name" value="IG_LIKE"/>
    <property type="match status" value="1"/>
</dbReference>
<protein>
    <recommendedName>
        <fullName evidence="2">Ig-like domain-containing protein</fullName>
    </recommendedName>
</protein>
<sequence length="373" mass="40921">MWCNSFALELHTVPLVVRGNIPAGCKPKPDVDLNLNWNKSKPDVDLNLNWSQSSRFSTGTGILHQERTPAWQRKAGHLETSLVGKRTRELVETGDGAEIVPRLQGGHIKKLVVSDSHVCLRHCSGQPALREDPSPVFCFLSSLLFSSIMADLRTAAFLSAALCLGLCLPQLQPQLAQAEDCSKRVRVERVAVSSSVNLTCAWLSGEDLSLTLHKEGSLLHSRTLLEKDGPLREEVKGNLHLRVDGGVVVYELSQATEEDAGVYSCKLERRLPPPYMEEVRVNALYIVGPCSVPSHGTAMNDTLPATPPSAAHRGGPHSTQSPWLVACVSLSLLCGLFLVSTLVLGHKLRKRSEDNDYVNTPRRVQHPKWAGQF</sequence>
<name>A0ABD1J1F8_9TELE</name>
<evidence type="ECO:0000313" key="3">
    <source>
        <dbReference type="EMBL" id="KAL2080907.1"/>
    </source>
</evidence>
<reference evidence="3 4" key="1">
    <citation type="submission" date="2024-09" db="EMBL/GenBank/DDBJ databases">
        <title>A chromosome-level genome assembly of Gray's grenadier anchovy, Coilia grayii.</title>
        <authorList>
            <person name="Fu Z."/>
        </authorList>
    </citation>
    <scope>NUCLEOTIDE SEQUENCE [LARGE SCALE GENOMIC DNA]</scope>
    <source>
        <strain evidence="3">G4</strain>
        <tissue evidence="3">Muscle</tissue>
    </source>
</reference>
<dbReference type="InterPro" id="IPR036179">
    <property type="entry name" value="Ig-like_dom_sf"/>
</dbReference>